<dbReference type="Proteomes" id="UP001457282">
    <property type="component" value="Unassembled WGS sequence"/>
</dbReference>
<evidence type="ECO:0000256" key="1">
    <source>
        <dbReference type="SAM" id="MobiDB-lite"/>
    </source>
</evidence>
<protein>
    <recommendedName>
        <fullName evidence="2">DUF4218 domain-containing protein</fullName>
    </recommendedName>
</protein>
<keyword evidence="4" id="KW-1185">Reference proteome</keyword>
<evidence type="ECO:0000313" key="3">
    <source>
        <dbReference type="EMBL" id="KAK9901424.1"/>
    </source>
</evidence>
<dbReference type="PANTHER" id="PTHR48451">
    <property type="entry name" value="DUF4218 DOMAIN-CONTAINING PROTEIN"/>
    <property type="match status" value="1"/>
</dbReference>
<evidence type="ECO:0000313" key="4">
    <source>
        <dbReference type="Proteomes" id="UP001457282"/>
    </source>
</evidence>
<gene>
    <name evidence="3" type="ORF">M0R45_002131</name>
</gene>
<dbReference type="EMBL" id="JBEDUW010000310">
    <property type="protein sequence ID" value="KAK9901424.1"/>
    <property type="molecule type" value="Genomic_DNA"/>
</dbReference>
<accession>A0AAW1VD78</accession>
<feature type="region of interest" description="Disordered" evidence="1">
    <location>
        <begin position="220"/>
        <end position="255"/>
    </location>
</feature>
<comment type="caution">
    <text evidence="3">The sequence shown here is derived from an EMBL/GenBank/DDBJ whole genome shotgun (WGS) entry which is preliminary data.</text>
</comment>
<name>A0AAW1VD78_RUBAR</name>
<evidence type="ECO:0000259" key="2">
    <source>
        <dbReference type="Pfam" id="PF13960"/>
    </source>
</evidence>
<dbReference type="AlphaFoldDB" id="A0AAW1VD78"/>
<feature type="domain" description="DUF4218" evidence="2">
    <location>
        <begin position="1"/>
        <end position="77"/>
    </location>
</feature>
<dbReference type="Pfam" id="PF13960">
    <property type="entry name" value="DUF4218"/>
    <property type="match status" value="1"/>
</dbReference>
<reference evidence="3 4" key="1">
    <citation type="journal article" date="2023" name="G3 (Bethesda)">
        <title>A chromosome-length genome assembly and annotation of blackberry (Rubus argutus, cv. 'Hillquist').</title>
        <authorList>
            <person name="Bruna T."/>
            <person name="Aryal R."/>
            <person name="Dudchenko O."/>
            <person name="Sargent D.J."/>
            <person name="Mead D."/>
            <person name="Buti M."/>
            <person name="Cavallini A."/>
            <person name="Hytonen T."/>
            <person name="Andres J."/>
            <person name="Pham M."/>
            <person name="Weisz D."/>
            <person name="Mascagni F."/>
            <person name="Usai G."/>
            <person name="Natali L."/>
            <person name="Bassil N."/>
            <person name="Fernandez G.E."/>
            <person name="Lomsadze A."/>
            <person name="Armour M."/>
            <person name="Olukolu B."/>
            <person name="Poorten T."/>
            <person name="Britton C."/>
            <person name="Davik J."/>
            <person name="Ashrafi H."/>
            <person name="Aiden E.L."/>
            <person name="Borodovsky M."/>
            <person name="Worthington M."/>
        </authorList>
    </citation>
    <scope>NUCLEOTIDE SEQUENCE [LARGE SCALE GENOMIC DNA]</scope>
    <source>
        <strain evidence="3">PI 553951</strain>
    </source>
</reference>
<sequence length="255" mass="29479">MTHLPIHIAHEALLAGPVQFRWQFPFERKMHTFKGYVRNKAHPEGSIAEGYCDNECLTFCSMYFHGIETKFNQVDRNFDGSMGRLNSGLSIFTQNVRLFKGAIDDVLNPTEYERIKWYVLHNCDEVLPYIKEHEEELKRQNIRNISKEQEIKFAEWFLRCVQQMQEEESTEDIESLLNLAIGPEKYVARYSGCIVDGIRDDMEEIVVDLNAKIQGRENASFIDDESDVENGACSDENVEAEDISSDDEIDDDSSM</sequence>
<feature type="compositionally biased region" description="Acidic residues" evidence="1">
    <location>
        <begin position="236"/>
        <end position="255"/>
    </location>
</feature>
<proteinExistence type="predicted"/>
<dbReference type="PANTHER" id="PTHR48451:SF1">
    <property type="entry name" value="DUF4218 DOMAIN-CONTAINING PROTEIN"/>
    <property type="match status" value="1"/>
</dbReference>
<organism evidence="3 4">
    <name type="scientific">Rubus argutus</name>
    <name type="common">Southern blackberry</name>
    <dbReference type="NCBI Taxonomy" id="59490"/>
    <lineage>
        <taxon>Eukaryota</taxon>
        <taxon>Viridiplantae</taxon>
        <taxon>Streptophyta</taxon>
        <taxon>Embryophyta</taxon>
        <taxon>Tracheophyta</taxon>
        <taxon>Spermatophyta</taxon>
        <taxon>Magnoliopsida</taxon>
        <taxon>eudicotyledons</taxon>
        <taxon>Gunneridae</taxon>
        <taxon>Pentapetalae</taxon>
        <taxon>rosids</taxon>
        <taxon>fabids</taxon>
        <taxon>Rosales</taxon>
        <taxon>Rosaceae</taxon>
        <taxon>Rosoideae</taxon>
        <taxon>Rosoideae incertae sedis</taxon>
        <taxon>Rubus</taxon>
    </lineage>
</organism>
<dbReference type="InterPro" id="IPR025452">
    <property type="entry name" value="DUF4218"/>
</dbReference>